<dbReference type="InterPro" id="IPR012340">
    <property type="entry name" value="NA-bd_OB-fold"/>
</dbReference>
<evidence type="ECO:0000313" key="1">
    <source>
        <dbReference type="EMBL" id="KAG2595750.1"/>
    </source>
</evidence>
<dbReference type="EMBL" id="CM029045">
    <property type="protein sequence ID" value="KAG2595750.1"/>
    <property type="molecule type" value="Genomic_DNA"/>
</dbReference>
<dbReference type="PANTHER" id="PTHR47165">
    <property type="entry name" value="OS03G0429900 PROTEIN"/>
    <property type="match status" value="1"/>
</dbReference>
<gene>
    <name evidence="1" type="ORF">PVAP13_5KG094200</name>
</gene>
<dbReference type="SUPFAM" id="SSF50249">
    <property type="entry name" value="Nucleic acid-binding proteins"/>
    <property type="match status" value="2"/>
</dbReference>
<comment type="caution">
    <text evidence="1">The sequence shown here is derived from an EMBL/GenBank/DDBJ whole genome shotgun (WGS) entry which is preliminary data.</text>
</comment>
<dbReference type="EMBL" id="CM029045">
    <property type="protein sequence ID" value="KAG2595746.1"/>
    <property type="molecule type" value="Genomic_DNA"/>
</dbReference>
<name>A0A8T0SBX0_PANVG</name>
<sequence>MQARAPPSYMKRFQRQLVEGKVYALSNFMVWTKMKCYMACRNGLMIYMGGQTVVDEISDGTDSSIPLHSFEFVDFGNVPSRNRDNSLFTDVIGQIVSIEEEGQAWKSGEASRNISFRNLHLRDLRGRPMLVTLYGDLGRNFDAEKVVKQGREVSIVAVFAGMLVQLYNGIGFTVRSTSASKYYLDLDILEVQELRTSLADRHKPIDCLPCQLQNLINPTELVDSRRTIEQLKSLNPHELHSRTKFLCIVTLKGINCTKDWWYEGCFHCNWPISWDGSKPLCIKGCPNNQLPVPLYKLDAVMQDATGTMNIMIFDKPVKKLVGVSAEELVEDTAGEQISAVISSHHQSRALLVGPTEGDSW</sequence>
<protein>
    <recommendedName>
        <fullName evidence="3">Replication factor A C-terminal domain-containing protein</fullName>
    </recommendedName>
</protein>
<dbReference type="EMBL" id="CM029045">
    <property type="protein sequence ID" value="KAG2595749.1"/>
    <property type="molecule type" value="Genomic_DNA"/>
</dbReference>
<accession>A0A8T0SBX0</accession>
<evidence type="ECO:0008006" key="3">
    <source>
        <dbReference type="Google" id="ProtNLM"/>
    </source>
</evidence>
<reference evidence="1" key="1">
    <citation type="submission" date="2020-05" db="EMBL/GenBank/DDBJ databases">
        <title>WGS assembly of Panicum virgatum.</title>
        <authorList>
            <person name="Lovell J.T."/>
            <person name="Jenkins J."/>
            <person name="Shu S."/>
            <person name="Juenger T.E."/>
            <person name="Schmutz J."/>
        </authorList>
    </citation>
    <scope>NUCLEOTIDE SEQUENCE</scope>
    <source>
        <strain evidence="1">AP13</strain>
    </source>
</reference>
<proteinExistence type="predicted"/>
<dbReference type="Gene3D" id="2.40.50.140">
    <property type="entry name" value="Nucleic acid-binding proteins"/>
    <property type="match status" value="2"/>
</dbReference>
<keyword evidence="2" id="KW-1185">Reference proteome</keyword>
<dbReference type="Proteomes" id="UP000823388">
    <property type="component" value="Chromosome 5K"/>
</dbReference>
<dbReference type="PANTHER" id="PTHR47165:SF3">
    <property type="entry name" value="RETROTRANSPOSON-LIKE PROTEIN"/>
    <property type="match status" value="1"/>
</dbReference>
<dbReference type="AlphaFoldDB" id="A0A8T0SBX0"/>
<organism evidence="1 2">
    <name type="scientific">Panicum virgatum</name>
    <name type="common">Blackwell switchgrass</name>
    <dbReference type="NCBI Taxonomy" id="38727"/>
    <lineage>
        <taxon>Eukaryota</taxon>
        <taxon>Viridiplantae</taxon>
        <taxon>Streptophyta</taxon>
        <taxon>Embryophyta</taxon>
        <taxon>Tracheophyta</taxon>
        <taxon>Spermatophyta</taxon>
        <taxon>Magnoliopsida</taxon>
        <taxon>Liliopsida</taxon>
        <taxon>Poales</taxon>
        <taxon>Poaceae</taxon>
        <taxon>PACMAD clade</taxon>
        <taxon>Panicoideae</taxon>
        <taxon>Panicodae</taxon>
        <taxon>Paniceae</taxon>
        <taxon>Panicinae</taxon>
        <taxon>Panicum</taxon>
        <taxon>Panicum sect. Hiantes</taxon>
    </lineage>
</organism>
<dbReference type="CDD" id="cd04481">
    <property type="entry name" value="RPA1_DBD_B_like"/>
    <property type="match status" value="1"/>
</dbReference>
<dbReference type="OrthoDB" id="671687at2759"/>
<evidence type="ECO:0000313" key="2">
    <source>
        <dbReference type="Proteomes" id="UP000823388"/>
    </source>
</evidence>